<comment type="caution">
    <text evidence="4">The sequence shown here is derived from an EMBL/GenBank/DDBJ whole genome shotgun (WGS) entry which is preliminary data.</text>
</comment>
<name>A0A8K0GMD0_9ROSA</name>
<dbReference type="Pfam" id="PF13912">
    <property type="entry name" value="zf-C2H2_6"/>
    <property type="match status" value="4"/>
</dbReference>
<protein>
    <recommendedName>
        <fullName evidence="3">C2H2-type domain-containing protein</fullName>
    </recommendedName>
</protein>
<keyword evidence="5" id="KW-1185">Reference proteome</keyword>
<dbReference type="PANTHER" id="PTHR46869:SF1">
    <property type="entry name" value="C2H2-LIKE ZINC FINGER PROTEIN"/>
    <property type="match status" value="1"/>
</dbReference>
<evidence type="ECO:0000313" key="5">
    <source>
        <dbReference type="Proteomes" id="UP000796880"/>
    </source>
</evidence>
<evidence type="ECO:0000259" key="3">
    <source>
        <dbReference type="PROSITE" id="PS50157"/>
    </source>
</evidence>
<dbReference type="Proteomes" id="UP000796880">
    <property type="component" value="Unassembled WGS sequence"/>
</dbReference>
<dbReference type="SMART" id="SM00355">
    <property type="entry name" value="ZnF_C2H2"/>
    <property type="match status" value="4"/>
</dbReference>
<feature type="domain" description="C2H2-type" evidence="3">
    <location>
        <begin position="96"/>
        <end position="123"/>
    </location>
</feature>
<feature type="compositionally biased region" description="Polar residues" evidence="2">
    <location>
        <begin position="420"/>
        <end position="433"/>
    </location>
</feature>
<accession>A0A8K0GMD0</accession>
<proteinExistence type="predicted"/>
<dbReference type="EMBL" id="VOIH02000012">
    <property type="protein sequence ID" value="KAF3431559.1"/>
    <property type="molecule type" value="Genomic_DNA"/>
</dbReference>
<evidence type="ECO:0000256" key="2">
    <source>
        <dbReference type="SAM" id="MobiDB-lite"/>
    </source>
</evidence>
<keyword evidence="1" id="KW-0862">Zinc</keyword>
<keyword evidence="1" id="KW-0479">Metal-binding</keyword>
<feature type="domain" description="C2H2-type" evidence="3">
    <location>
        <begin position="363"/>
        <end position="390"/>
    </location>
</feature>
<dbReference type="InterPro" id="IPR013087">
    <property type="entry name" value="Znf_C2H2_type"/>
</dbReference>
<dbReference type="OrthoDB" id="9451254at2759"/>
<feature type="region of interest" description="Disordered" evidence="2">
    <location>
        <begin position="415"/>
        <end position="444"/>
    </location>
</feature>
<evidence type="ECO:0000313" key="4">
    <source>
        <dbReference type="EMBL" id="KAF3431559.1"/>
    </source>
</evidence>
<feature type="region of interest" description="Disordered" evidence="2">
    <location>
        <begin position="130"/>
        <end position="151"/>
    </location>
</feature>
<feature type="compositionally biased region" description="Basic and acidic residues" evidence="2">
    <location>
        <begin position="130"/>
        <end position="148"/>
    </location>
</feature>
<evidence type="ECO:0000256" key="1">
    <source>
        <dbReference type="PROSITE-ProRule" id="PRU00042"/>
    </source>
</evidence>
<reference evidence="4" key="1">
    <citation type="submission" date="2020-03" db="EMBL/GenBank/DDBJ databases">
        <title>A high-quality chromosome-level genome assembly of a woody plant with both climbing and erect habits, Rhamnella rubrinervis.</title>
        <authorList>
            <person name="Lu Z."/>
            <person name="Yang Y."/>
            <person name="Zhu X."/>
            <person name="Sun Y."/>
        </authorList>
    </citation>
    <scope>NUCLEOTIDE SEQUENCE</scope>
    <source>
        <strain evidence="4">BYM</strain>
        <tissue evidence="4">Leaf</tissue>
    </source>
</reference>
<dbReference type="GO" id="GO:0008270">
    <property type="term" value="F:zinc ion binding"/>
    <property type="evidence" value="ECO:0007669"/>
    <property type="project" value="UniProtKB-KW"/>
</dbReference>
<dbReference type="AlphaFoldDB" id="A0A8K0GMD0"/>
<feature type="domain" description="C2H2-type" evidence="3">
    <location>
        <begin position="446"/>
        <end position="468"/>
    </location>
</feature>
<dbReference type="PROSITE" id="PS00028">
    <property type="entry name" value="ZINC_FINGER_C2H2_1"/>
    <property type="match status" value="4"/>
</dbReference>
<sequence>MEENQKKKFICKFCNRKFSCGKALGGHIRTHMNENSVREEERAQVSVLKFSPFNGVKKSQTDLGSEAGGHSGYGLRENPKKTWRFVDSSTSLGQERVCKECGKGFQSLKALCGHMACHSDKEKLISKLEEHSETSEKQKLVLDGHSDTETSAPNQIKISKRIKYKNLDVYSSMGNNNGSSSVSGVEQEQQEVAISLMMLSRDSATPGCKGGLNLVAESSDNNSVVLEAKSSSIEMMKKVKDEMVKSAEFSGSENSDSGYFRNGPKKIESDVSVDGFLRNSEFKKIEVESGSGFDGKFECTKSELGKNLLKEEASDQVDRVSSKYELRKRTKNGVYRPQVLVKETNCSSSDIELCKTPQKRSKYECLTCNKIFHSHRALGGHRASHTKVESMYESGENSLETDDYVVPIPDVKLNIEDSSGKSPLNKQQFSSGNADRKPGSKKSKEHECPICFRVFKSGQALGGHKRSHFVGCYEDKTMVIRQEPPETQITGLFDLNLPAPMDEDANGHVGFMAW</sequence>
<feature type="domain" description="C2H2-type" evidence="3">
    <location>
        <begin position="9"/>
        <end position="36"/>
    </location>
</feature>
<dbReference type="Gene3D" id="3.30.160.60">
    <property type="entry name" value="Classic Zinc Finger"/>
    <property type="match status" value="3"/>
</dbReference>
<keyword evidence="1" id="KW-0863">Zinc-finger</keyword>
<gene>
    <name evidence="4" type="ORF">FNV43_RR26290</name>
</gene>
<dbReference type="InterPro" id="IPR036236">
    <property type="entry name" value="Znf_C2H2_sf"/>
</dbReference>
<organism evidence="4 5">
    <name type="scientific">Rhamnella rubrinervis</name>
    <dbReference type="NCBI Taxonomy" id="2594499"/>
    <lineage>
        <taxon>Eukaryota</taxon>
        <taxon>Viridiplantae</taxon>
        <taxon>Streptophyta</taxon>
        <taxon>Embryophyta</taxon>
        <taxon>Tracheophyta</taxon>
        <taxon>Spermatophyta</taxon>
        <taxon>Magnoliopsida</taxon>
        <taxon>eudicotyledons</taxon>
        <taxon>Gunneridae</taxon>
        <taxon>Pentapetalae</taxon>
        <taxon>rosids</taxon>
        <taxon>fabids</taxon>
        <taxon>Rosales</taxon>
        <taxon>Rhamnaceae</taxon>
        <taxon>rhamnoid group</taxon>
        <taxon>Rhamneae</taxon>
        <taxon>Rhamnella</taxon>
    </lineage>
</organism>
<dbReference type="SUPFAM" id="SSF57667">
    <property type="entry name" value="beta-beta-alpha zinc fingers"/>
    <property type="match status" value="2"/>
</dbReference>
<dbReference type="PROSITE" id="PS50157">
    <property type="entry name" value="ZINC_FINGER_C2H2_2"/>
    <property type="match status" value="4"/>
</dbReference>
<dbReference type="PANTHER" id="PTHR46869">
    <property type="entry name" value="C2H2-LIKE ZINC FINGER PROTEIN"/>
    <property type="match status" value="1"/>
</dbReference>
<feature type="compositionally biased region" description="Basic and acidic residues" evidence="2">
    <location>
        <begin position="434"/>
        <end position="444"/>
    </location>
</feature>